<dbReference type="InterPro" id="IPR014440">
    <property type="entry name" value="HCCAis_GSTk"/>
</dbReference>
<dbReference type="Proteomes" id="UP000218767">
    <property type="component" value="Unassembled WGS sequence"/>
</dbReference>
<dbReference type="InterPro" id="IPR036249">
    <property type="entry name" value="Thioredoxin-like_sf"/>
</dbReference>
<dbReference type="GO" id="GO:0004364">
    <property type="term" value="F:glutathione transferase activity"/>
    <property type="evidence" value="ECO:0007669"/>
    <property type="project" value="TreeGrafter"/>
</dbReference>
<evidence type="ECO:0000313" key="4">
    <source>
        <dbReference type="EMBL" id="PCI74698.1"/>
    </source>
</evidence>
<gene>
    <name evidence="4" type="ORF">COB20_14820</name>
</gene>
<feature type="domain" description="DSBA-like thioredoxin" evidence="3">
    <location>
        <begin position="6"/>
        <end position="198"/>
    </location>
</feature>
<dbReference type="Pfam" id="PF01323">
    <property type="entry name" value="DSBA"/>
    <property type="match status" value="1"/>
</dbReference>
<comment type="caution">
    <text evidence="4">The sequence shown here is derived from an EMBL/GenBank/DDBJ whole genome shotgun (WGS) entry which is preliminary data.</text>
</comment>
<protein>
    <recommendedName>
        <fullName evidence="1">2-hydroxychromene-2-carboxylate isomerase</fullName>
        <ecNumber evidence="1">5.99.1.4</ecNumber>
    </recommendedName>
</protein>
<dbReference type="InterPro" id="IPR044087">
    <property type="entry name" value="NahD-like"/>
</dbReference>
<dbReference type="InterPro" id="IPR001853">
    <property type="entry name" value="DSBA-like_thioredoxin_dom"/>
</dbReference>
<dbReference type="GO" id="GO:1901170">
    <property type="term" value="P:naphthalene catabolic process"/>
    <property type="evidence" value="ECO:0007669"/>
    <property type="project" value="InterPro"/>
</dbReference>
<feature type="active site" description="Nucleophile" evidence="2">
    <location>
        <position position="13"/>
    </location>
</feature>
<dbReference type="SUPFAM" id="SSF52833">
    <property type="entry name" value="Thioredoxin-like"/>
    <property type="match status" value="1"/>
</dbReference>
<dbReference type="PANTHER" id="PTHR42943">
    <property type="entry name" value="GLUTATHIONE S-TRANSFERASE KAPPA"/>
    <property type="match status" value="1"/>
</dbReference>
<organism evidence="4 5">
    <name type="scientific">SAR86 cluster bacterium</name>
    <dbReference type="NCBI Taxonomy" id="2030880"/>
    <lineage>
        <taxon>Bacteria</taxon>
        <taxon>Pseudomonadati</taxon>
        <taxon>Pseudomonadota</taxon>
        <taxon>Gammaproteobacteria</taxon>
        <taxon>SAR86 cluster</taxon>
    </lineage>
</organism>
<dbReference type="GO" id="GO:0006749">
    <property type="term" value="P:glutathione metabolic process"/>
    <property type="evidence" value="ECO:0007669"/>
    <property type="project" value="TreeGrafter"/>
</dbReference>
<evidence type="ECO:0000256" key="2">
    <source>
        <dbReference type="PIRSR" id="PIRSR006386-1"/>
    </source>
</evidence>
<keyword evidence="1" id="KW-0413">Isomerase</keyword>
<dbReference type="EC" id="5.99.1.4" evidence="1"/>
<comment type="similarity">
    <text evidence="1">Belongs to the GST superfamily. NadH family.</text>
</comment>
<dbReference type="AlphaFoldDB" id="A0A2A4WWA4"/>
<dbReference type="GO" id="GO:0018845">
    <property type="term" value="F:2-hydroxychromene-2-carboxylate isomerase activity"/>
    <property type="evidence" value="ECO:0007669"/>
    <property type="project" value="UniProtKB-UniRule"/>
</dbReference>
<comment type="catalytic activity">
    <reaction evidence="1">
        <text>2-hydroxychromene-2-carboxylate = (3E)-4-(2-hydroxyphenyl)-2-oxobut-3-enoate</text>
        <dbReference type="Rhea" id="RHEA:27401"/>
        <dbReference type="ChEBI" id="CHEBI:59350"/>
        <dbReference type="ChEBI" id="CHEBI:59353"/>
        <dbReference type="EC" id="5.99.1.4"/>
    </reaction>
</comment>
<name>A0A2A4WWA4_9GAMM</name>
<evidence type="ECO:0000256" key="1">
    <source>
        <dbReference type="PIRNR" id="PIRNR006386"/>
    </source>
</evidence>
<accession>A0A2A4WWA4</accession>
<evidence type="ECO:0000259" key="3">
    <source>
        <dbReference type="Pfam" id="PF01323"/>
    </source>
</evidence>
<reference evidence="5" key="1">
    <citation type="submission" date="2017-08" db="EMBL/GenBank/DDBJ databases">
        <title>A dynamic microbial community with high functional redundancy inhabits the cold, oxic subseafloor aquifer.</title>
        <authorList>
            <person name="Tully B.J."/>
            <person name="Wheat C.G."/>
            <person name="Glazer B.T."/>
            <person name="Huber J.A."/>
        </authorList>
    </citation>
    <scope>NUCLEOTIDE SEQUENCE [LARGE SCALE GENOMIC DNA]</scope>
</reference>
<dbReference type="EMBL" id="NVUL01000097">
    <property type="protein sequence ID" value="PCI74698.1"/>
    <property type="molecule type" value="Genomic_DNA"/>
</dbReference>
<dbReference type="InterPro" id="IPR051924">
    <property type="entry name" value="GST_Kappa/NadH"/>
</dbReference>
<sequence length="205" mass="23120">MTIKAEFHFDFGSPNTYYCHRVIPAIEQRTGITFDYVPILLGGVFRATNNKSPMEAFAGIRNKSEYNALETKRFIQKHDLSKFKFNPNFPVNTLHIMRGAVCAGDMGIGKEYIEAVYQCMWEQELNMADPEIIKTALLAANLPADELLEGSVEPNLKQKLIESTEASVNRGTFGAPTFFIGDEIFFGKDRLREVEDEIVAQLARS</sequence>
<dbReference type="Gene3D" id="3.40.30.10">
    <property type="entry name" value="Glutaredoxin"/>
    <property type="match status" value="1"/>
</dbReference>
<dbReference type="PIRSF" id="PIRSF006386">
    <property type="entry name" value="HCCAis_GSTk"/>
    <property type="match status" value="1"/>
</dbReference>
<dbReference type="CDD" id="cd03022">
    <property type="entry name" value="DsbA_HCCA_Iso"/>
    <property type="match status" value="1"/>
</dbReference>
<proteinExistence type="inferred from homology"/>
<dbReference type="GO" id="GO:0004602">
    <property type="term" value="F:glutathione peroxidase activity"/>
    <property type="evidence" value="ECO:0007669"/>
    <property type="project" value="TreeGrafter"/>
</dbReference>
<dbReference type="PANTHER" id="PTHR42943:SF2">
    <property type="entry name" value="GLUTATHIONE S-TRANSFERASE KAPPA 1"/>
    <property type="match status" value="1"/>
</dbReference>
<evidence type="ECO:0000313" key="5">
    <source>
        <dbReference type="Proteomes" id="UP000218767"/>
    </source>
</evidence>